<protein>
    <submittedName>
        <fullName evidence="2">DUF805 domain-containing protein</fullName>
    </submittedName>
</protein>
<evidence type="ECO:0000256" key="1">
    <source>
        <dbReference type="SAM" id="Phobius"/>
    </source>
</evidence>
<evidence type="ECO:0000313" key="2">
    <source>
        <dbReference type="EMBL" id="MCF0266840.1"/>
    </source>
</evidence>
<keyword evidence="1" id="KW-0812">Transmembrane</keyword>
<dbReference type="Pfam" id="PF05656">
    <property type="entry name" value="DUF805"/>
    <property type="match status" value="1"/>
</dbReference>
<keyword evidence="1" id="KW-0472">Membrane</keyword>
<name>A0A8X8KH76_ACIGI</name>
<organism evidence="2 3">
    <name type="scientific">Acinetobacter guillouiae</name>
    <name type="common">Acinetobacter genomosp. 11</name>
    <dbReference type="NCBI Taxonomy" id="106649"/>
    <lineage>
        <taxon>Bacteria</taxon>
        <taxon>Pseudomonadati</taxon>
        <taxon>Pseudomonadota</taxon>
        <taxon>Gammaproteobacteria</taxon>
        <taxon>Moraxellales</taxon>
        <taxon>Moraxellaceae</taxon>
        <taxon>Acinetobacter</taxon>
    </lineage>
</organism>
<dbReference type="PANTHER" id="PTHR34980">
    <property type="entry name" value="INNER MEMBRANE PROTEIN-RELATED-RELATED"/>
    <property type="match status" value="1"/>
</dbReference>
<dbReference type="RefSeq" id="WP_004817765.1">
    <property type="nucleotide sequence ID" value="NZ_CAURYM010000013.1"/>
</dbReference>
<feature type="transmembrane region" description="Helical" evidence="1">
    <location>
        <begin position="91"/>
        <end position="110"/>
    </location>
</feature>
<sequence length="125" mass="14333">MSQNKTEDQYNAIDWFKKCLSNYANFSGRARRKEYWFFVLVQFAVLIIAAIIDSIIFKKPSVLYFISALALIVPSISAAARRLHDTGRTGWWYLIAFVPFGAFVLIYWLASDTKPETNQWGGPAK</sequence>
<accession>A0A8X8KH76</accession>
<feature type="transmembrane region" description="Helical" evidence="1">
    <location>
        <begin position="62"/>
        <end position="79"/>
    </location>
</feature>
<feature type="transmembrane region" description="Helical" evidence="1">
    <location>
        <begin position="35"/>
        <end position="56"/>
    </location>
</feature>
<reference evidence="2" key="1">
    <citation type="submission" date="2021-07" db="EMBL/GenBank/DDBJ databases">
        <authorList>
            <person name="Fernandez M."/>
            <person name="Pereira P."/>
            <person name="Torres Tejerizo G.A."/>
            <person name="Gonzalez P."/>
            <person name="Agostini E."/>
        </authorList>
    </citation>
    <scope>NUCLEOTIDE SEQUENCE</scope>
    <source>
        <strain evidence="2">SFC 500-1A</strain>
    </source>
</reference>
<comment type="caution">
    <text evidence="2">The sequence shown here is derived from an EMBL/GenBank/DDBJ whole genome shotgun (WGS) entry which is preliminary data.</text>
</comment>
<dbReference type="Proteomes" id="UP000887320">
    <property type="component" value="Unassembled WGS sequence"/>
</dbReference>
<dbReference type="EMBL" id="JAHWXT010000010">
    <property type="protein sequence ID" value="MCF0266840.1"/>
    <property type="molecule type" value="Genomic_DNA"/>
</dbReference>
<keyword evidence="1" id="KW-1133">Transmembrane helix</keyword>
<proteinExistence type="predicted"/>
<dbReference type="AlphaFoldDB" id="A0A8X8KH76"/>
<dbReference type="InterPro" id="IPR008523">
    <property type="entry name" value="DUF805"/>
</dbReference>
<gene>
    <name evidence="2" type="ORF">KW868_20510</name>
</gene>
<evidence type="ECO:0000313" key="3">
    <source>
        <dbReference type="Proteomes" id="UP000887320"/>
    </source>
</evidence>
<dbReference type="GO" id="GO:0005886">
    <property type="term" value="C:plasma membrane"/>
    <property type="evidence" value="ECO:0007669"/>
    <property type="project" value="TreeGrafter"/>
</dbReference>
<dbReference type="PANTHER" id="PTHR34980:SF2">
    <property type="entry name" value="INNER MEMBRANE PROTEIN YHAH-RELATED"/>
    <property type="match status" value="1"/>
</dbReference>